<dbReference type="Proteomes" id="UP001604336">
    <property type="component" value="Unassembled WGS sequence"/>
</dbReference>
<gene>
    <name evidence="4" type="ORF">Adt_34968</name>
    <name evidence="5" type="ORF">Adt_34985</name>
</gene>
<dbReference type="AlphaFoldDB" id="A0ABD1QEP7"/>
<feature type="domain" description="LOB" evidence="3">
    <location>
        <begin position="9"/>
        <end position="110"/>
    </location>
</feature>
<dbReference type="EMBL" id="JBFOLK010000011">
    <property type="protein sequence ID" value="KAL2474249.1"/>
    <property type="molecule type" value="Genomic_DNA"/>
</dbReference>
<keyword evidence="6" id="KW-1185">Reference proteome</keyword>
<dbReference type="PANTHER" id="PTHR31301">
    <property type="entry name" value="LOB DOMAIN-CONTAINING PROTEIN 4-RELATED"/>
    <property type="match status" value="1"/>
</dbReference>
<evidence type="ECO:0000256" key="2">
    <source>
        <dbReference type="SAM" id="Coils"/>
    </source>
</evidence>
<evidence type="ECO:0000259" key="3">
    <source>
        <dbReference type="PROSITE" id="PS50891"/>
    </source>
</evidence>
<organism evidence="4 6">
    <name type="scientific">Abeliophyllum distichum</name>
    <dbReference type="NCBI Taxonomy" id="126358"/>
    <lineage>
        <taxon>Eukaryota</taxon>
        <taxon>Viridiplantae</taxon>
        <taxon>Streptophyta</taxon>
        <taxon>Embryophyta</taxon>
        <taxon>Tracheophyta</taxon>
        <taxon>Spermatophyta</taxon>
        <taxon>Magnoliopsida</taxon>
        <taxon>eudicotyledons</taxon>
        <taxon>Gunneridae</taxon>
        <taxon>Pentapetalae</taxon>
        <taxon>asterids</taxon>
        <taxon>lamiids</taxon>
        <taxon>Lamiales</taxon>
        <taxon>Oleaceae</taxon>
        <taxon>Forsythieae</taxon>
        <taxon>Abeliophyllum</taxon>
    </lineage>
</organism>
<dbReference type="PANTHER" id="PTHR31301:SF132">
    <property type="entry name" value="LOB DOMAIN-CONTAINING PROTEIN 27-LIKE"/>
    <property type="match status" value="1"/>
</dbReference>
<accession>A0ABD1QEP7</accession>
<comment type="caution">
    <text evidence="4">The sequence shown here is derived from an EMBL/GenBank/DDBJ whole genome shotgun (WGS) entry which is preliminary data.</text>
</comment>
<sequence length="288" mass="32425">MTLKGGTGQACAACKYQRRRCASDCPLAPFFPADQPKMFQNAHKLFGVSNILKILKQLDPSQKVIAMKSIKYQANMRDKYPVYGCLVEIQQLSYQIQMAEEELQAILAQLAYYRQRHQQQEISSASDSLSQLQLGMGPPGNALTLLHQDNPTYDVMTALPIVPHATYSNHGNPGYNTEYLEAKENNVVDSLWIQQPYSNSNNDNNSMVMQSQLSMAQPLSVQQETAQDYDEIYPFFDTIDDRQSYIDSKEVYESSSESSLKDTRQSVEQLAENELKSVAACFSLTSVN</sequence>
<name>A0ABD1QEP7_9LAMI</name>
<keyword evidence="2" id="KW-0175">Coiled coil</keyword>
<evidence type="ECO:0000313" key="6">
    <source>
        <dbReference type="Proteomes" id="UP001604336"/>
    </source>
</evidence>
<evidence type="ECO:0000256" key="1">
    <source>
        <dbReference type="ARBA" id="ARBA00005474"/>
    </source>
</evidence>
<feature type="coiled-coil region" evidence="2">
    <location>
        <begin position="89"/>
        <end position="116"/>
    </location>
</feature>
<reference evidence="6" key="1">
    <citation type="submission" date="2024-07" db="EMBL/GenBank/DDBJ databases">
        <title>Two chromosome-level genome assemblies of Korean endemic species Abeliophyllum distichum and Forsythia ovata (Oleaceae).</title>
        <authorList>
            <person name="Jang H."/>
        </authorList>
    </citation>
    <scope>NUCLEOTIDE SEQUENCE [LARGE SCALE GENOMIC DNA]</scope>
</reference>
<proteinExistence type="inferred from homology"/>
<dbReference type="EMBL" id="JBFOLK010000011">
    <property type="protein sequence ID" value="KAL2474232.1"/>
    <property type="molecule type" value="Genomic_DNA"/>
</dbReference>
<reference evidence="4" key="2">
    <citation type="submission" date="2024-07" db="EMBL/GenBank/DDBJ databases">
        <title>Two chromosome-level genome assemblies of Korean endemic species Abeliophyllum distichum and Forsythia ovata (Oleaceae).</title>
        <authorList>
            <person name="Mun J.H."/>
        </authorList>
    </citation>
    <scope>NUCLEOTIDE SEQUENCE</scope>
    <source>
        <strain evidence="4">KNKB198505000391</strain>
        <tissue evidence="4">Leaf</tissue>
    </source>
</reference>
<dbReference type="InterPro" id="IPR004883">
    <property type="entry name" value="LOB"/>
</dbReference>
<evidence type="ECO:0000313" key="5">
    <source>
        <dbReference type="EMBL" id="KAL2474249.1"/>
    </source>
</evidence>
<dbReference type="PROSITE" id="PS50891">
    <property type="entry name" value="LOB"/>
    <property type="match status" value="1"/>
</dbReference>
<dbReference type="Pfam" id="PF03195">
    <property type="entry name" value="LOB"/>
    <property type="match status" value="1"/>
</dbReference>
<protein>
    <submittedName>
        <fullName evidence="4">LOB domain-containing protein 27</fullName>
    </submittedName>
</protein>
<comment type="similarity">
    <text evidence="1">Belongs to the LOB domain-containing protein family.</text>
</comment>
<evidence type="ECO:0000313" key="4">
    <source>
        <dbReference type="EMBL" id="KAL2474232.1"/>
    </source>
</evidence>